<proteinExistence type="predicted"/>
<protein>
    <submittedName>
        <fullName evidence="3">Winged helix-turn-helix domain-containing protein</fullName>
    </submittedName>
</protein>
<accession>A0ABW7SVU6</accession>
<feature type="domain" description="Insertion element IS150 protein InsJ-like helix-turn-helix" evidence="1">
    <location>
        <begin position="21"/>
        <end position="71"/>
    </location>
</feature>
<sequence>MRYPDGGGLSERGRVKRESVRRQAAGWFADGVSVPEIAARLRVSQTAVYGWRQRWRAGGEDALVSKGPGGSRCRLDESRLRRLAAALDEGPAAYGFGDDQRWTLARVSDLIARLFRTRYTLVVPRTLLHRIGWSVQVPRRRPVERDEAAVTTRRREVWPAGKR</sequence>
<keyword evidence="4" id="KW-1185">Reference proteome</keyword>
<dbReference type="Pfam" id="PF13592">
    <property type="entry name" value="HTH_33"/>
    <property type="match status" value="1"/>
</dbReference>
<evidence type="ECO:0000259" key="1">
    <source>
        <dbReference type="Pfam" id="PF13518"/>
    </source>
</evidence>
<dbReference type="RefSeq" id="WP_396685961.1">
    <property type="nucleotide sequence ID" value="NZ_JBIRPU010000051.1"/>
</dbReference>
<reference evidence="3 4" key="1">
    <citation type="submission" date="2024-10" db="EMBL/GenBank/DDBJ databases">
        <title>The Natural Products Discovery Center: Release of the First 8490 Sequenced Strains for Exploring Actinobacteria Biosynthetic Diversity.</title>
        <authorList>
            <person name="Kalkreuter E."/>
            <person name="Kautsar S.A."/>
            <person name="Yang D."/>
            <person name="Bader C.D."/>
            <person name="Teijaro C.N."/>
            <person name="Fluegel L."/>
            <person name="Davis C.M."/>
            <person name="Simpson J.R."/>
            <person name="Lauterbach L."/>
            <person name="Steele A.D."/>
            <person name="Gui C."/>
            <person name="Meng S."/>
            <person name="Li G."/>
            <person name="Viehrig K."/>
            <person name="Ye F."/>
            <person name="Su P."/>
            <person name="Kiefer A.F."/>
            <person name="Nichols A."/>
            <person name="Cepeda A.J."/>
            <person name="Yan W."/>
            <person name="Fan B."/>
            <person name="Jiang Y."/>
            <person name="Adhikari A."/>
            <person name="Zheng C.-J."/>
            <person name="Schuster L."/>
            <person name="Cowan T.M."/>
            <person name="Smanski M.J."/>
            <person name="Chevrette M.G."/>
            <person name="De Carvalho L.P.S."/>
            <person name="Shen B."/>
        </authorList>
    </citation>
    <scope>NUCLEOTIDE SEQUENCE [LARGE SCALE GENOMIC DNA]</scope>
    <source>
        <strain evidence="3 4">NPDC021253</strain>
    </source>
</reference>
<evidence type="ECO:0000313" key="3">
    <source>
        <dbReference type="EMBL" id="MFI0797185.1"/>
    </source>
</evidence>
<dbReference type="Proteomes" id="UP001611075">
    <property type="component" value="Unassembled WGS sequence"/>
</dbReference>
<organism evidence="3 4">
    <name type="scientific">Micromonospora rubida</name>
    <dbReference type="NCBI Taxonomy" id="2697657"/>
    <lineage>
        <taxon>Bacteria</taxon>
        <taxon>Bacillati</taxon>
        <taxon>Actinomycetota</taxon>
        <taxon>Actinomycetes</taxon>
        <taxon>Micromonosporales</taxon>
        <taxon>Micromonosporaceae</taxon>
        <taxon>Micromonospora</taxon>
    </lineage>
</organism>
<name>A0ABW7SVU6_9ACTN</name>
<evidence type="ECO:0000259" key="2">
    <source>
        <dbReference type="Pfam" id="PF13592"/>
    </source>
</evidence>
<dbReference type="Pfam" id="PF13518">
    <property type="entry name" value="HTH_28"/>
    <property type="match status" value="1"/>
</dbReference>
<dbReference type="InterPro" id="IPR009057">
    <property type="entry name" value="Homeodomain-like_sf"/>
</dbReference>
<dbReference type="SUPFAM" id="SSF46689">
    <property type="entry name" value="Homeodomain-like"/>
    <property type="match status" value="1"/>
</dbReference>
<comment type="caution">
    <text evidence="3">The sequence shown here is derived from an EMBL/GenBank/DDBJ whole genome shotgun (WGS) entry which is preliminary data.</text>
</comment>
<feature type="domain" description="Winged helix-turn helix" evidence="2">
    <location>
        <begin position="98"/>
        <end position="156"/>
    </location>
</feature>
<dbReference type="EMBL" id="JBIRPU010000051">
    <property type="protein sequence ID" value="MFI0797185.1"/>
    <property type="molecule type" value="Genomic_DNA"/>
</dbReference>
<dbReference type="InterPro" id="IPR055247">
    <property type="entry name" value="InsJ-like_HTH"/>
</dbReference>
<evidence type="ECO:0000313" key="4">
    <source>
        <dbReference type="Proteomes" id="UP001611075"/>
    </source>
</evidence>
<dbReference type="InterPro" id="IPR025959">
    <property type="entry name" value="Winged_HTH_dom"/>
</dbReference>
<gene>
    <name evidence="3" type="ORF">ACH4OY_31590</name>
</gene>